<feature type="transmembrane region" description="Helical" evidence="7">
    <location>
        <begin position="434"/>
        <end position="453"/>
    </location>
</feature>
<evidence type="ECO:0000256" key="2">
    <source>
        <dbReference type="ARBA" id="ARBA00022448"/>
    </source>
</evidence>
<dbReference type="PANTHER" id="PTHR45649:SF11">
    <property type="entry name" value="TRANSPORTER, PUTATIVE (EUROFUNG)-RELATED"/>
    <property type="match status" value="1"/>
</dbReference>
<keyword evidence="9" id="KW-1185">Reference proteome</keyword>
<feature type="compositionally biased region" description="Polar residues" evidence="6">
    <location>
        <begin position="1"/>
        <end position="17"/>
    </location>
</feature>
<dbReference type="PIRSF" id="PIRSF006060">
    <property type="entry name" value="AA_transporter"/>
    <property type="match status" value="1"/>
</dbReference>
<feature type="transmembrane region" description="Helical" evidence="7">
    <location>
        <begin position="171"/>
        <end position="191"/>
    </location>
</feature>
<dbReference type="EMBL" id="ML738606">
    <property type="protein sequence ID" value="KAE8164672.1"/>
    <property type="molecule type" value="Genomic_DNA"/>
</dbReference>
<dbReference type="OrthoDB" id="2417308at2759"/>
<keyword evidence="5 7" id="KW-0472">Membrane</keyword>
<feature type="region of interest" description="Disordered" evidence="6">
    <location>
        <begin position="1"/>
        <end position="21"/>
    </location>
</feature>
<name>A0A5N6V153_ASPTM</name>
<evidence type="ECO:0000256" key="4">
    <source>
        <dbReference type="ARBA" id="ARBA00022989"/>
    </source>
</evidence>
<evidence type="ECO:0000256" key="5">
    <source>
        <dbReference type="ARBA" id="ARBA00023136"/>
    </source>
</evidence>
<evidence type="ECO:0000256" key="7">
    <source>
        <dbReference type="SAM" id="Phobius"/>
    </source>
</evidence>
<keyword evidence="2" id="KW-0813">Transport</keyword>
<gene>
    <name evidence="8" type="ORF">BDV40DRAFT_298237</name>
</gene>
<feature type="transmembrane region" description="Helical" evidence="7">
    <location>
        <begin position="54"/>
        <end position="75"/>
    </location>
</feature>
<evidence type="ECO:0000313" key="8">
    <source>
        <dbReference type="EMBL" id="KAE8164672.1"/>
    </source>
</evidence>
<proteinExistence type="predicted"/>
<dbReference type="GO" id="GO:0006865">
    <property type="term" value="P:amino acid transport"/>
    <property type="evidence" value="ECO:0007669"/>
    <property type="project" value="InterPro"/>
</dbReference>
<keyword evidence="3 7" id="KW-0812">Transmembrane</keyword>
<protein>
    <submittedName>
        <fullName evidence="8">Amino acid transporter</fullName>
    </submittedName>
</protein>
<feature type="transmembrane region" description="Helical" evidence="7">
    <location>
        <begin position="81"/>
        <end position="106"/>
    </location>
</feature>
<feature type="transmembrane region" description="Helical" evidence="7">
    <location>
        <begin position="465"/>
        <end position="494"/>
    </location>
</feature>
<evidence type="ECO:0000313" key="9">
    <source>
        <dbReference type="Proteomes" id="UP000326950"/>
    </source>
</evidence>
<feature type="transmembrane region" description="Helical" evidence="7">
    <location>
        <begin position="280"/>
        <end position="303"/>
    </location>
</feature>
<feature type="transmembrane region" description="Helical" evidence="7">
    <location>
        <begin position="127"/>
        <end position="159"/>
    </location>
</feature>
<dbReference type="InterPro" id="IPR002293">
    <property type="entry name" value="AA/rel_permease1"/>
</dbReference>
<sequence>MSNTIESDGKHNPSTSPDGKGFGEVFDLDDAVLRAQGHVAELERSFSWVGAIGLAYSIINSWLSYAACFGMAIGYGGGQTAVFGLMIASAVQWIVLLGLAELCSALPSSGGQYHFTYIVAPQFSKNFAAYTVGIFNVVAWWVTTASGIIYTAISAFGIAKFWYPEFAGTQWQVYLCYVLVVIVTLIPIFTVPQKHIDRLTQTAMYLSVVGLLLVILVCLSMGRDHYRPANITEYHGSSGWGPGPAWLMSIGVGQYCFAATSACTHIAEEMPSPGRKLPQVINMTMVIGILTAVPWIVVMATVITDLEAVQKAFLPSMEIFYQATGNKVAATILQAYLTLLYYSMVPYPGPSPPHYKDIAELIETACVPSQWIASSRIAWAFSRDNGLPFSSYWSHIDPVRQIPIRTTLLAACFCLIYGLLYIASTAAFNSIVNTAILMLNITYTVPQGILATCGRNRLPRRHFDLGLVIGYAVNIFSVIWLIISGIFFCFPVTVPTTPGSMN</sequence>
<comment type="subcellular location">
    <subcellularLocation>
        <location evidence="1">Membrane</location>
        <topology evidence="1">Multi-pass membrane protein</topology>
    </subcellularLocation>
</comment>
<dbReference type="GO" id="GO:0016020">
    <property type="term" value="C:membrane"/>
    <property type="evidence" value="ECO:0007669"/>
    <property type="project" value="UniProtKB-SubCell"/>
</dbReference>
<feature type="transmembrane region" description="Helical" evidence="7">
    <location>
        <begin position="203"/>
        <end position="223"/>
    </location>
</feature>
<evidence type="ECO:0000256" key="3">
    <source>
        <dbReference type="ARBA" id="ARBA00022692"/>
    </source>
</evidence>
<dbReference type="GO" id="GO:0022857">
    <property type="term" value="F:transmembrane transporter activity"/>
    <property type="evidence" value="ECO:0007669"/>
    <property type="project" value="InterPro"/>
</dbReference>
<accession>A0A5N6V153</accession>
<dbReference type="PROSITE" id="PS00218">
    <property type="entry name" value="AMINO_ACID_PERMEASE_1"/>
    <property type="match status" value="1"/>
</dbReference>
<dbReference type="AlphaFoldDB" id="A0A5N6V153"/>
<feature type="transmembrane region" description="Helical" evidence="7">
    <location>
        <begin position="323"/>
        <end position="342"/>
    </location>
</feature>
<dbReference type="Proteomes" id="UP000326950">
    <property type="component" value="Unassembled WGS sequence"/>
</dbReference>
<organism evidence="8 9">
    <name type="scientific">Aspergillus tamarii</name>
    <dbReference type="NCBI Taxonomy" id="41984"/>
    <lineage>
        <taxon>Eukaryota</taxon>
        <taxon>Fungi</taxon>
        <taxon>Dikarya</taxon>
        <taxon>Ascomycota</taxon>
        <taxon>Pezizomycotina</taxon>
        <taxon>Eurotiomycetes</taxon>
        <taxon>Eurotiomycetidae</taxon>
        <taxon>Eurotiales</taxon>
        <taxon>Aspergillaceae</taxon>
        <taxon>Aspergillus</taxon>
        <taxon>Aspergillus subgen. Circumdati</taxon>
    </lineage>
</organism>
<dbReference type="PANTHER" id="PTHR45649">
    <property type="entry name" value="AMINO-ACID PERMEASE BAT1"/>
    <property type="match status" value="1"/>
</dbReference>
<evidence type="ECO:0000256" key="1">
    <source>
        <dbReference type="ARBA" id="ARBA00004141"/>
    </source>
</evidence>
<reference evidence="8 9" key="1">
    <citation type="submission" date="2019-04" db="EMBL/GenBank/DDBJ databases">
        <title>Friends and foes A comparative genomics study of 23 Aspergillus species from section Flavi.</title>
        <authorList>
            <consortium name="DOE Joint Genome Institute"/>
            <person name="Kjaerbolling I."/>
            <person name="Vesth T."/>
            <person name="Frisvad J.C."/>
            <person name="Nybo J.L."/>
            <person name="Theobald S."/>
            <person name="Kildgaard S."/>
            <person name="Isbrandt T."/>
            <person name="Kuo A."/>
            <person name="Sato A."/>
            <person name="Lyhne E.K."/>
            <person name="Kogle M.E."/>
            <person name="Wiebenga A."/>
            <person name="Kun R.S."/>
            <person name="Lubbers R.J."/>
            <person name="Makela M.R."/>
            <person name="Barry K."/>
            <person name="Chovatia M."/>
            <person name="Clum A."/>
            <person name="Daum C."/>
            <person name="Haridas S."/>
            <person name="He G."/>
            <person name="LaButti K."/>
            <person name="Lipzen A."/>
            <person name="Mondo S."/>
            <person name="Riley R."/>
            <person name="Salamov A."/>
            <person name="Simmons B.A."/>
            <person name="Magnuson J.K."/>
            <person name="Henrissat B."/>
            <person name="Mortensen U.H."/>
            <person name="Larsen T.O."/>
            <person name="Devries R.P."/>
            <person name="Grigoriev I.V."/>
            <person name="Machida M."/>
            <person name="Baker S.E."/>
            <person name="Andersen M.R."/>
        </authorList>
    </citation>
    <scope>NUCLEOTIDE SEQUENCE [LARGE SCALE GENOMIC DNA]</scope>
    <source>
        <strain evidence="8 9">CBS 117626</strain>
    </source>
</reference>
<feature type="transmembrane region" description="Helical" evidence="7">
    <location>
        <begin position="408"/>
        <end position="428"/>
    </location>
</feature>
<keyword evidence="4 7" id="KW-1133">Transmembrane helix</keyword>
<dbReference type="Pfam" id="PF13520">
    <property type="entry name" value="AA_permease_2"/>
    <property type="match status" value="1"/>
</dbReference>
<dbReference type="Gene3D" id="1.20.1740.10">
    <property type="entry name" value="Amino acid/polyamine transporter I"/>
    <property type="match status" value="1"/>
</dbReference>
<evidence type="ECO:0000256" key="6">
    <source>
        <dbReference type="SAM" id="MobiDB-lite"/>
    </source>
</evidence>
<dbReference type="InterPro" id="IPR004840">
    <property type="entry name" value="Amino_acid_permease_CS"/>
</dbReference>